<evidence type="ECO:0000313" key="1">
    <source>
        <dbReference type="EMBL" id="KAJ9115119.1"/>
    </source>
</evidence>
<sequence>MRFPVFTIILWITQFTNQATAIQKSLAGVVDWHKPLIGIPREDLAPSFHRIPAINGSNVDQDVIITVTDHNVLAVLDLVDGNIIWRQMLESEDIVVDFAVSYDISGASQDTIRAFSSQTGHLLWETLPSVDSAPRQLYEPTNLGTSITSLDNKLHDDDGDFFVLTDGRRVQRLDRESGHVKWSWESEYAGSTLTLSKLAITPTTIHVVGLTSSFASPTLSYISLSIELGKPLSGTTDITQIPDSSIENPRNFLLLQDTRTTDTSIAVSWISRGTGKLQSYILKPDGSHQKAQVNARSTDLKGNYNPATGYTGIVDVGLSGRGYMLALLPNDAADLIKWTPQAHTLEATFHFEQGDPASRTTSIWGGYEGVVPGQSWITRLFWSHSLQGYVYTGGTFQYKDHEHGVILNAAFKLSTHYPIIDRYSVVLTTSTGAIQLWQQDECLWTREEGLSSIQGTRFVELPEKKVQDVDAVLHDEGLVARLVRHAGQAKDLPLYLARFLQRFTSGSYTQALSSTPLSPGALYRDQFGFQKLVIVASTTGKLYAIDSAHGNIVWSTLLALSMSRVGELEHVGMWNVRDVAEVGSPVVTVVAVRNRRNSVETVAYHIDAFTGKIIRDASDDKPLMPGMGGKVLFKGRPLYAFPLPIEHCKSHIRAVAVIDRSEQVHFFPYCKKIASAFANMTSELYFATRQDQPHVLSGHAFAAAVTGVPPKAYPTWQLPLQAHERISHHAIQQGGPIASYGRVLGDRTTLYKYLNPHLIAYSTFLDDGSNQASVNVIDSVSGSIVYQTLIENVDTGKGIPVVLAENWLVFTYTEKSPAGKGGSGSRLVSVELFEGVEDEKRQSLSTSGFADDKVQAISRSFIMPTGVKSLTMTTSRYGITYKDLIYINDKDQVAFIPRRLLDPRRPDVLSSRDKEEMLIPYDPLLSIDPRRTLSHAYDIVGMEAVVTSPALLESTTLLFSYGLDLFGSRITPSGTFDILSDAFNKPQLLLTIAGLTLGIVFAKPAVERKILTSRWF</sequence>
<proteinExistence type="predicted"/>
<evidence type="ECO:0000313" key="2">
    <source>
        <dbReference type="Proteomes" id="UP001243375"/>
    </source>
</evidence>
<reference evidence="1" key="1">
    <citation type="submission" date="2023-04" db="EMBL/GenBank/DDBJ databases">
        <title>Draft Genome sequencing of Naganishia species isolated from polar environments using Oxford Nanopore Technology.</title>
        <authorList>
            <person name="Leo P."/>
            <person name="Venkateswaran K."/>
        </authorList>
    </citation>
    <scope>NUCLEOTIDE SEQUENCE</scope>
    <source>
        <strain evidence="1">MNA-CCFEE 5425</strain>
    </source>
</reference>
<protein>
    <submittedName>
        <fullName evidence="1">Uncharacterized protein</fullName>
    </submittedName>
</protein>
<comment type="caution">
    <text evidence="1">The sequence shown here is derived from an EMBL/GenBank/DDBJ whole genome shotgun (WGS) entry which is preliminary data.</text>
</comment>
<name>A0ACC2WTM6_9TREE</name>
<dbReference type="Proteomes" id="UP001243375">
    <property type="component" value="Unassembled WGS sequence"/>
</dbReference>
<dbReference type="EMBL" id="JASBWU010000017">
    <property type="protein sequence ID" value="KAJ9115119.1"/>
    <property type="molecule type" value="Genomic_DNA"/>
</dbReference>
<organism evidence="1 2">
    <name type="scientific">Naganishia vaughanmartiniae</name>
    <dbReference type="NCBI Taxonomy" id="1424756"/>
    <lineage>
        <taxon>Eukaryota</taxon>
        <taxon>Fungi</taxon>
        <taxon>Dikarya</taxon>
        <taxon>Basidiomycota</taxon>
        <taxon>Agaricomycotina</taxon>
        <taxon>Tremellomycetes</taxon>
        <taxon>Filobasidiales</taxon>
        <taxon>Filobasidiaceae</taxon>
        <taxon>Naganishia</taxon>
    </lineage>
</organism>
<gene>
    <name evidence="1" type="ORF">QFC22_005449</name>
</gene>
<keyword evidence="2" id="KW-1185">Reference proteome</keyword>
<accession>A0ACC2WTM6</accession>